<reference evidence="3" key="1">
    <citation type="submission" date="2016-11" db="UniProtKB">
        <authorList>
            <consortium name="WormBaseParasite"/>
        </authorList>
    </citation>
    <scope>IDENTIFICATION</scope>
</reference>
<dbReference type="AlphaFoldDB" id="A0A1I7YQH4"/>
<sequence length="249" mass="26835">MRAATLEQQDAVTIARRQVQVMQDHQYRRTTVSKGSDRLQRGVLMQGVEHGRRLVEQQRAAVAPWPELRQHPRQVHSLTLAPRQRQVAAPHQVPGIRRLQCLDHDCLVAHLTMTMPIGSSAGASASRAIRSANSSSDAPASSDAGSNTRWSGPDNSRTMCGTTSPTKPINPAAATAAPTPSAVQNTKRQRTQRGVIGKISEQPHHRGGQGGQGDARQQHGGNTGLTVTPAQPVDQRGHAQPAEKGEDRQ</sequence>
<organism evidence="2 3">
    <name type="scientific">Steinernema glaseri</name>
    <dbReference type="NCBI Taxonomy" id="37863"/>
    <lineage>
        <taxon>Eukaryota</taxon>
        <taxon>Metazoa</taxon>
        <taxon>Ecdysozoa</taxon>
        <taxon>Nematoda</taxon>
        <taxon>Chromadorea</taxon>
        <taxon>Rhabditida</taxon>
        <taxon>Tylenchina</taxon>
        <taxon>Panagrolaimomorpha</taxon>
        <taxon>Strongyloidoidea</taxon>
        <taxon>Steinernematidae</taxon>
        <taxon>Steinernema</taxon>
    </lineage>
</organism>
<name>A0A1I7YQH4_9BILA</name>
<feature type="region of interest" description="Disordered" evidence="1">
    <location>
        <begin position="128"/>
        <end position="249"/>
    </location>
</feature>
<evidence type="ECO:0000313" key="3">
    <source>
        <dbReference type="WBParaSite" id="L893_g18697.t1"/>
    </source>
</evidence>
<feature type="compositionally biased region" description="Low complexity" evidence="1">
    <location>
        <begin position="165"/>
        <end position="182"/>
    </location>
</feature>
<keyword evidence="2" id="KW-1185">Reference proteome</keyword>
<feature type="compositionally biased region" description="Basic and acidic residues" evidence="1">
    <location>
        <begin position="235"/>
        <end position="249"/>
    </location>
</feature>
<accession>A0A1I7YQH4</accession>
<proteinExistence type="predicted"/>
<protein>
    <submittedName>
        <fullName evidence="3">Transposase</fullName>
    </submittedName>
</protein>
<evidence type="ECO:0000313" key="2">
    <source>
        <dbReference type="Proteomes" id="UP000095287"/>
    </source>
</evidence>
<evidence type="ECO:0000256" key="1">
    <source>
        <dbReference type="SAM" id="MobiDB-lite"/>
    </source>
</evidence>
<feature type="compositionally biased region" description="Low complexity" evidence="1">
    <location>
        <begin position="128"/>
        <end position="147"/>
    </location>
</feature>
<dbReference type="WBParaSite" id="L893_g18697.t1">
    <property type="protein sequence ID" value="L893_g18697.t1"/>
    <property type="gene ID" value="L893_g18697"/>
</dbReference>
<dbReference type="Proteomes" id="UP000095287">
    <property type="component" value="Unplaced"/>
</dbReference>
<feature type="compositionally biased region" description="Polar residues" evidence="1">
    <location>
        <begin position="148"/>
        <end position="164"/>
    </location>
</feature>